<protein>
    <submittedName>
        <fullName evidence="2">Uncharacterized protein</fullName>
    </submittedName>
</protein>
<keyword evidence="3" id="KW-1185">Reference proteome</keyword>
<organism evidence="2 3">
    <name type="scientific">Sphagnum troendelagicum</name>
    <dbReference type="NCBI Taxonomy" id="128251"/>
    <lineage>
        <taxon>Eukaryota</taxon>
        <taxon>Viridiplantae</taxon>
        <taxon>Streptophyta</taxon>
        <taxon>Embryophyta</taxon>
        <taxon>Bryophyta</taxon>
        <taxon>Sphagnophytina</taxon>
        <taxon>Sphagnopsida</taxon>
        <taxon>Sphagnales</taxon>
        <taxon>Sphagnaceae</taxon>
        <taxon>Sphagnum</taxon>
    </lineage>
</organism>
<evidence type="ECO:0000313" key="2">
    <source>
        <dbReference type="EMBL" id="CAK9236589.1"/>
    </source>
</evidence>
<sequence length="115" mass="13239">MGQLLFGLLGLLTSSVFLSVKEGLQACCNKHVFTSICTKPAVHREHDGVVQFRTWNQAQCQPISLSSLQQQSFQLLQEAANMWLQVQSMKIRPLTTLQVVGWSKNWRRNFMFHYL</sequence>
<accession>A0ABP0V2C9</accession>
<gene>
    <name evidence="2" type="ORF">CSSPTR1EN2_LOCUS22989</name>
</gene>
<reference evidence="2" key="1">
    <citation type="submission" date="2024-02" db="EMBL/GenBank/DDBJ databases">
        <authorList>
            <consortium name="ELIXIR-Norway"/>
            <consortium name="Elixir Norway"/>
        </authorList>
    </citation>
    <scope>NUCLEOTIDE SEQUENCE</scope>
</reference>
<feature type="signal peptide" evidence="1">
    <location>
        <begin position="1"/>
        <end position="26"/>
    </location>
</feature>
<evidence type="ECO:0000313" key="3">
    <source>
        <dbReference type="Proteomes" id="UP001497512"/>
    </source>
</evidence>
<name>A0ABP0V2C9_9BRYO</name>
<dbReference type="EMBL" id="OZ019901">
    <property type="protein sequence ID" value="CAK9236589.1"/>
    <property type="molecule type" value="Genomic_DNA"/>
</dbReference>
<dbReference type="Proteomes" id="UP001497512">
    <property type="component" value="Chromosome 9"/>
</dbReference>
<proteinExistence type="predicted"/>
<feature type="chain" id="PRO_5047356829" evidence="1">
    <location>
        <begin position="27"/>
        <end position="115"/>
    </location>
</feature>
<keyword evidence="1" id="KW-0732">Signal</keyword>
<evidence type="ECO:0000256" key="1">
    <source>
        <dbReference type="SAM" id="SignalP"/>
    </source>
</evidence>